<dbReference type="InterPro" id="IPR029048">
    <property type="entry name" value="HSP70_C_sf"/>
</dbReference>
<organism evidence="11 12">
    <name type="scientific">Candidatus Falkowbacteria bacterium RIFCSPLOWO2_12_FULL_45_13</name>
    <dbReference type="NCBI Taxonomy" id="1797991"/>
    <lineage>
        <taxon>Bacteria</taxon>
        <taxon>Candidatus Falkowiibacteriota</taxon>
    </lineage>
</organism>
<dbReference type="Gene3D" id="1.20.1270.10">
    <property type="match status" value="1"/>
</dbReference>
<dbReference type="PROSITE" id="PS01036">
    <property type="entry name" value="HSP70_3"/>
    <property type="match status" value="1"/>
</dbReference>
<dbReference type="SUPFAM" id="SSF53067">
    <property type="entry name" value="Actin-like ATPase domain"/>
    <property type="match status" value="2"/>
</dbReference>
<keyword evidence="5 7" id="KW-0346">Stress response</keyword>
<dbReference type="PRINTS" id="PR00301">
    <property type="entry name" value="HEATSHOCK70"/>
</dbReference>
<dbReference type="AlphaFoldDB" id="A0A1F5SZK5"/>
<dbReference type="SUPFAM" id="SSF100934">
    <property type="entry name" value="Heat shock protein 70kD (HSP70), C-terminal subdomain"/>
    <property type="match status" value="1"/>
</dbReference>
<comment type="function">
    <text evidence="7">Acts as a chaperone.</text>
</comment>
<evidence type="ECO:0000256" key="4">
    <source>
        <dbReference type="ARBA" id="ARBA00022840"/>
    </source>
</evidence>
<keyword evidence="4 7" id="KW-0067">ATP-binding</keyword>
<accession>A0A1F5SZK5</accession>
<evidence type="ECO:0000256" key="6">
    <source>
        <dbReference type="ARBA" id="ARBA00023186"/>
    </source>
</evidence>
<dbReference type="Proteomes" id="UP000176915">
    <property type="component" value="Unassembled WGS sequence"/>
</dbReference>
<evidence type="ECO:0000256" key="7">
    <source>
        <dbReference type="HAMAP-Rule" id="MF_00332"/>
    </source>
</evidence>
<dbReference type="Gene3D" id="2.60.34.10">
    <property type="entry name" value="Substrate Binding Domain Of DNAk, Chain A, domain 1"/>
    <property type="match status" value="1"/>
</dbReference>
<dbReference type="FunFam" id="2.60.34.10:FF:000014">
    <property type="entry name" value="Chaperone protein DnaK HSP70"/>
    <property type="match status" value="1"/>
</dbReference>
<dbReference type="NCBIfam" id="NF001413">
    <property type="entry name" value="PRK00290.1"/>
    <property type="match status" value="1"/>
</dbReference>
<feature type="region of interest" description="Disordered" evidence="10">
    <location>
        <begin position="620"/>
        <end position="661"/>
    </location>
</feature>
<keyword evidence="3 7" id="KW-0547">Nucleotide-binding</keyword>
<dbReference type="InterPro" id="IPR012725">
    <property type="entry name" value="Chaperone_DnaK"/>
</dbReference>
<keyword evidence="9" id="KW-0175">Coiled coil</keyword>
<evidence type="ECO:0000256" key="1">
    <source>
        <dbReference type="ARBA" id="ARBA00007381"/>
    </source>
</evidence>
<dbReference type="GO" id="GO:0051082">
    <property type="term" value="F:unfolded protein binding"/>
    <property type="evidence" value="ECO:0007669"/>
    <property type="project" value="InterPro"/>
</dbReference>
<dbReference type="FunFam" id="3.30.420.40:FF:000004">
    <property type="entry name" value="Molecular chaperone DnaK"/>
    <property type="match status" value="1"/>
</dbReference>
<feature type="coiled-coil region" evidence="9">
    <location>
        <begin position="507"/>
        <end position="541"/>
    </location>
</feature>
<feature type="compositionally biased region" description="Basic and acidic residues" evidence="10">
    <location>
        <begin position="585"/>
        <end position="599"/>
    </location>
</feature>
<evidence type="ECO:0000256" key="10">
    <source>
        <dbReference type="SAM" id="MobiDB-lite"/>
    </source>
</evidence>
<evidence type="ECO:0000256" key="5">
    <source>
        <dbReference type="ARBA" id="ARBA00023016"/>
    </source>
</evidence>
<evidence type="ECO:0000256" key="8">
    <source>
        <dbReference type="RuleBase" id="RU003322"/>
    </source>
</evidence>
<evidence type="ECO:0000256" key="2">
    <source>
        <dbReference type="ARBA" id="ARBA00022553"/>
    </source>
</evidence>
<dbReference type="InterPro" id="IPR013126">
    <property type="entry name" value="Hsp_70_fam"/>
</dbReference>
<keyword evidence="2 7" id="KW-0597">Phosphoprotein</keyword>
<dbReference type="PROSITE" id="PS00297">
    <property type="entry name" value="HSP70_1"/>
    <property type="match status" value="1"/>
</dbReference>
<dbReference type="NCBIfam" id="TIGR02350">
    <property type="entry name" value="prok_dnaK"/>
    <property type="match status" value="1"/>
</dbReference>
<feature type="compositionally biased region" description="Gly residues" evidence="10">
    <location>
        <begin position="626"/>
        <end position="641"/>
    </location>
</feature>
<dbReference type="PROSITE" id="PS00329">
    <property type="entry name" value="HSP70_2"/>
    <property type="match status" value="1"/>
</dbReference>
<dbReference type="PANTHER" id="PTHR19375">
    <property type="entry name" value="HEAT SHOCK PROTEIN 70KDA"/>
    <property type="match status" value="1"/>
</dbReference>
<feature type="region of interest" description="Disordered" evidence="10">
    <location>
        <begin position="554"/>
        <end position="599"/>
    </location>
</feature>
<dbReference type="Gene3D" id="3.30.420.40">
    <property type="match status" value="2"/>
</dbReference>
<dbReference type="FunFam" id="3.90.640.10:FF:000003">
    <property type="entry name" value="Molecular chaperone DnaK"/>
    <property type="match status" value="1"/>
</dbReference>
<feature type="compositionally biased region" description="Basic and acidic residues" evidence="10">
    <location>
        <begin position="554"/>
        <end position="574"/>
    </location>
</feature>
<dbReference type="GO" id="GO:0140662">
    <property type="term" value="F:ATP-dependent protein folding chaperone"/>
    <property type="evidence" value="ECO:0007669"/>
    <property type="project" value="InterPro"/>
</dbReference>
<evidence type="ECO:0000313" key="11">
    <source>
        <dbReference type="EMBL" id="OGF32072.1"/>
    </source>
</evidence>
<name>A0A1F5SZK5_9BACT</name>
<dbReference type="InterPro" id="IPR018181">
    <property type="entry name" value="Heat_shock_70_CS"/>
</dbReference>
<dbReference type="Gene3D" id="3.90.640.10">
    <property type="entry name" value="Actin, Chain A, domain 4"/>
    <property type="match status" value="1"/>
</dbReference>
<gene>
    <name evidence="7" type="primary">dnaK</name>
    <name evidence="11" type="ORF">A3H09_03295</name>
</gene>
<comment type="caution">
    <text evidence="11">The sequence shown here is derived from an EMBL/GenBank/DDBJ whole genome shotgun (WGS) entry which is preliminary data.</text>
</comment>
<dbReference type="GO" id="GO:0005524">
    <property type="term" value="F:ATP binding"/>
    <property type="evidence" value="ECO:0007669"/>
    <property type="project" value="UniProtKB-UniRule"/>
</dbReference>
<dbReference type="InterPro" id="IPR029047">
    <property type="entry name" value="HSP70_peptide-bd_sf"/>
</dbReference>
<dbReference type="CDD" id="cd10234">
    <property type="entry name" value="ASKHA_NBD_HSP70_DnaK-like"/>
    <property type="match status" value="1"/>
</dbReference>
<keyword evidence="6 7" id="KW-0143">Chaperone</keyword>
<dbReference type="SUPFAM" id="SSF100920">
    <property type="entry name" value="Heat shock protein 70kD (HSP70), peptide-binding domain"/>
    <property type="match status" value="1"/>
</dbReference>
<protein>
    <recommendedName>
        <fullName evidence="7">Chaperone protein DnaK</fullName>
    </recommendedName>
    <alternativeName>
        <fullName evidence="7">HSP70</fullName>
    </alternativeName>
    <alternativeName>
        <fullName evidence="7">Heat shock 70 kDa protein</fullName>
    </alternativeName>
    <alternativeName>
        <fullName evidence="7">Heat shock protein 70</fullName>
    </alternativeName>
</protein>
<evidence type="ECO:0000313" key="12">
    <source>
        <dbReference type="Proteomes" id="UP000176915"/>
    </source>
</evidence>
<evidence type="ECO:0000256" key="9">
    <source>
        <dbReference type="SAM" id="Coils"/>
    </source>
</evidence>
<feature type="modified residue" description="Phosphothreonine; by autocatalysis" evidence="7">
    <location>
        <position position="202"/>
    </location>
</feature>
<proteinExistence type="evidence at transcript level"/>
<sequence>MSKILGIDLGTTNSAMAIIEGGQPKIIENIEGMRTTPSIVAMTKNGERLVGMSAKRQAVTNPENTIFSIKRLIGRSFEDDEVQRDLKVMPYKIIKANGGVKVKIGGKEYTPQEVSAMILAKLKADVEAKLGEKITEAIITVPAYFNDSQRQATKDAGRIAGLDVKRIINEPTAAALAYGYSRKSAEGGKGQQIAVYDLGGGTFDISILDVSSDTVEVKSTNGDTHLGGDDFDQRIIAWIINQFKKDQGADLSKDPLSLQRIKEAAEKAKIELSTMPETEINQPFITVDPTGRPLHLVMKMTRAKLEELAGDLVAATIAPVKAALKDAGVEIKDIEEVLMVGGMTRMPLVLKTVKEFFKKEPNLTVNPDEVVAVGAAVQAGVLQGDVKDVLLLDVTPLTLGIETLGGVMTPLIERNTTIPTSKSQVFSTAADGQTSVEIHVLQGERPMAGDNKTLGRFILDGIPSAPRGMPQVEVFFDIDANGILNVKAKDKATSKEQKITITASSGLSKEEVEKMKKEAELHAEEDKKKKEQAEIKNQAEAVVFQAEKMLKEAGDKIKPEDKKELEAKVEELKKVSAQGGSPARGGHDASGGKDSDAIFDEIKKKMEELSATAQKIGAAMYQSAQGGQGGAQPGSGQPGNDGGKKDKKDEGPIEGEFTEKK</sequence>
<dbReference type="InterPro" id="IPR043129">
    <property type="entry name" value="ATPase_NBD"/>
</dbReference>
<comment type="induction">
    <text evidence="7">By stress conditions e.g. heat shock.</text>
</comment>
<dbReference type="EMBL" id="MFFY01000006">
    <property type="protein sequence ID" value="OGF32072.1"/>
    <property type="molecule type" value="Genomic_DNA"/>
</dbReference>
<feature type="compositionally biased region" description="Basic and acidic residues" evidence="10">
    <location>
        <begin position="642"/>
        <end position="661"/>
    </location>
</feature>
<evidence type="ECO:0000256" key="3">
    <source>
        <dbReference type="ARBA" id="ARBA00022741"/>
    </source>
</evidence>
<reference evidence="11 12" key="1">
    <citation type="journal article" date="2016" name="Nat. Commun.">
        <title>Thousands of microbial genomes shed light on interconnected biogeochemical processes in an aquifer system.</title>
        <authorList>
            <person name="Anantharaman K."/>
            <person name="Brown C.T."/>
            <person name="Hug L.A."/>
            <person name="Sharon I."/>
            <person name="Castelle C.J."/>
            <person name="Probst A.J."/>
            <person name="Thomas B.C."/>
            <person name="Singh A."/>
            <person name="Wilkins M.J."/>
            <person name="Karaoz U."/>
            <person name="Brodie E.L."/>
            <person name="Williams K.H."/>
            <person name="Hubbard S.S."/>
            <person name="Banfield J.F."/>
        </authorList>
    </citation>
    <scope>NUCLEOTIDE SEQUENCE [LARGE SCALE GENOMIC DNA]</scope>
</reference>
<dbReference type="Pfam" id="PF00012">
    <property type="entry name" value="HSP70"/>
    <property type="match status" value="1"/>
</dbReference>
<dbReference type="FunFam" id="1.20.1270.10:FF:000001">
    <property type="entry name" value="Molecular chaperone DnaK"/>
    <property type="match status" value="1"/>
</dbReference>
<comment type="similarity">
    <text evidence="1 7 8">Belongs to the heat shock protein 70 family.</text>
</comment>
<dbReference type="HAMAP" id="MF_00332">
    <property type="entry name" value="DnaK"/>
    <property type="match status" value="1"/>
</dbReference>